<dbReference type="GO" id="GO:0009279">
    <property type="term" value="C:cell outer membrane"/>
    <property type="evidence" value="ECO:0007669"/>
    <property type="project" value="UniProtKB-SubCell"/>
</dbReference>
<reference evidence="17 18" key="1">
    <citation type="submission" date="2014-03" db="EMBL/GenBank/DDBJ databases">
        <title>Whole genome sequence of Novosphingobium resinovorum KF1.</title>
        <authorList>
            <person name="Gan H.M."/>
            <person name="Gan H.Y."/>
            <person name="Chew T.H."/>
            <person name="Savka M.A."/>
        </authorList>
    </citation>
    <scope>NUCLEOTIDE SEQUENCE [LARGE SCALE GENOMIC DNA]</scope>
    <source>
        <strain evidence="17 18">KF1</strain>
    </source>
</reference>
<dbReference type="InterPro" id="IPR037066">
    <property type="entry name" value="Plug_dom_sf"/>
</dbReference>
<feature type="domain" description="TonB-dependent receptor-like beta-barrel" evidence="14">
    <location>
        <begin position="268"/>
        <end position="706"/>
    </location>
</feature>
<keyword evidence="7 12" id="KW-0798">TonB box</keyword>
<dbReference type="eggNOG" id="COG4773">
    <property type="taxonomic scope" value="Bacteria"/>
</dbReference>
<keyword evidence="9 17" id="KW-0675">Receptor</keyword>
<evidence type="ECO:0000256" key="13">
    <source>
        <dbReference type="SAM" id="SignalP"/>
    </source>
</evidence>
<evidence type="ECO:0000256" key="5">
    <source>
        <dbReference type="ARBA" id="ARBA00022692"/>
    </source>
</evidence>
<dbReference type="PROSITE" id="PS52016">
    <property type="entry name" value="TONB_DEPENDENT_REC_3"/>
    <property type="match status" value="1"/>
</dbReference>
<dbReference type="OrthoDB" id="9760333at2"/>
<dbReference type="GO" id="GO:0038023">
    <property type="term" value="F:signaling receptor activity"/>
    <property type="evidence" value="ECO:0007669"/>
    <property type="project" value="InterPro"/>
</dbReference>
<keyword evidence="5 11" id="KW-0812">Transmembrane</keyword>
<dbReference type="RefSeq" id="WP_081799038.1">
    <property type="nucleotide sequence ID" value="NZ_CP017076.1"/>
</dbReference>
<dbReference type="Proteomes" id="UP000024329">
    <property type="component" value="Unassembled WGS sequence"/>
</dbReference>
<sequence length="964" mass="104508">MRKSARHKGHALGSGSSRQALGCMLALAVGGTATPAFAADEAEGADSSDAAAEILVEGTRSRGSVVEAGPLGTRTILETPFSVSAADTDQINRIAATTIDAAFNYDPSVRSNNSGLASGNTFSIRGQAVDLTNGYKYDGLAFPYWFQDHPIEAVEQIQVLKGAGGFVYGYASPSGVVNFISKKPTDQLVATAGFSLRSSSIWRAHVDIGGPLTETGSTAFRLNAVEEQGTLYNGAYNKNTFAQLWLQGEITPDLTWSVDGYYQRTWQAGQSNTVSFTTGVTSLATMSGADFNLASKSTHKFNDINQVTGRLNYQIAPDWKISAALRYSALDERFTGNTAQITNNAGDYRVGVLGMNRKFTYHVGQLSIDGTFHTGAIEHAVVAGFDYLDVDYDYDYNPYTATRVPTVSYDFNLTGNIYANNVPDWAFASYTRADGQVVTGRQFQRPPDWFRYQEIRQRGLFLSDTLKLGNAELMLGGRYTFYTERNYEPVLADTNYRENSFTPVAALSYDVAHGVRAYVSYVQALQRGTQAPANALNYGESFGPIKSTQYEAGIKVDRGTWGATLAAFRTKVPSEFLDTTSYWVRDGERRFQGIEFDAHWQATPEVLLKFGAAYLDAVQTKASSAALVGKKVPGATAFQTSGFVEYSPAFLPGFSAFGGVRYSGKAYGQVTNTFIYKPVTVGDAGISYELPIEGRSVTVSGNVQNITNEQYWVPGSGGVSLSAGAPRTFSLNLTASTGPIERRDSEWSEGSGTGGFYIGAAAGGTKINDGSFDIRARVNPALGVDRSGLKTSYKTGWELAGRLGYDFGFLRTELELARQQFDLDRVALNSTRIAVDPVARSAGIYDDPSGTTRIQSILLNGLADIATGSRWSLEAGGGIGVARINQYRWKLEADESSTFAYENKVRFAWQAVAGVRYALSDRLDATLRYRYLNVSDAFLQTTTANAIEGAFRTHSVVVGLNYAL</sequence>
<keyword evidence="6 13" id="KW-0732">Signal</keyword>
<keyword evidence="8 11" id="KW-0472">Membrane</keyword>
<dbReference type="GO" id="GO:0015891">
    <property type="term" value="P:siderophore transport"/>
    <property type="evidence" value="ECO:0007669"/>
    <property type="project" value="InterPro"/>
</dbReference>
<evidence type="ECO:0000313" key="17">
    <source>
        <dbReference type="EMBL" id="EZP81243.1"/>
    </source>
</evidence>
<dbReference type="Pfam" id="PF07715">
    <property type="entry name" value="Plug"/>
    <property type="match status" value="1"/>
</dbReference>
<dbReference type="eggNOG" id="COG3637">
    <property type="taxonomic scope" value="Bacteria"/>
</dbReference>
<dbReference type="InterPro" id="IPR027385">
    <property type="entry name" value="Beta-barrel_OMP"/>
</dbReference>
<dbReference type="SUPFAM" id="SSF56935">
    <property type="entry name" value="Porins"/>
    <property type="match status" value="1"/>
</dbReference>
<dbReference type="InterPro" id="IPR010105">
    <property type="entry name" value="TonB_sidphr_rcpt"/>
</dbReference>
<evidence type="ECO:0000256" key="4">
    <source>
        <dbReference type="ARBA" id="ARBA00022452"/>
    </source>
</evidence>
<dbReference type="Gene3D" id="2.40.170.20">
    <property type="entry name" value="TonB-dependent receptor, beta-barrel domain"/>
    <property type="match status" value="1"/>
</dbReference>
<evidence type="ECO:0000256" key="12">
    <source>
        <dbReference type="RuleBase" id="RU003357"/>
    </source>
</evidence>
<organism evidence="17 18">
    <name type="scientific">Novosphingobium resinovorum</name>
    <dbReference type="NCBI Taxonomy" id="158500"/>
    <lineage>
        <taxon>Bacteria</taxon>
        <taxon>Pseudomonadati</taxon>
        <taxon>Pseudomonadota</taxon>
        <taxon>Alphaproteobacteria</taxon>
        <taxon>Sphingomonadales</taxon>
        <taxon>Sphingomonadaceae</taxon>
        <taxon>Novosphingobium</taxon>
    </lineage>
</organism>
<feature type="chain" id="PRO_5001551924" evidence="13">
    <location>
        <begin position="39"/>
        <end position="964"/>
    </location>
</feature>
<dbReference type="PANTHER" id="PTHR32552:SF82">
    <property type="entry name" value="FCUA PROTEIN"/>
    <property type="match status" value="1"/>
</dbReference>
<evidence type="ECO:0000256" key="3">
    <source>
        <dbReference type="ARBA" id="ARBA00022448"/>
    </source>
</evidence>
<dbReference type="AlphaFoldDB" id="A0A031JWP7"/>
<evidence type="ECO:0000259" key="14">
    <source>
        <dbReference type="Pfam" id="PF00593"/>
    </source>
</evidence>
<feature type="signal peptide" evidence="13">
    <location>
        <begin position="1"/>
        <end position="38"/>
    </location>
</feature>
<dbReference type="PANTHER" id="PTHR32552">
    <property type="entry name" value="FERRICHROME IRON RECEPTOR-RELATED"/>
    <property type="match status" value="1"/>
</dbReference>
<evidence type="ECO:0000256" key="10">
    <source>
        <dbReference type="ARBA" id="ARBA00023237"/>
    </source>
</evidence>
<dbReference type="NCBIfam" id="TIGR01783">
    <property type="entry name" value="TonB-siderophor"/>
    <property type="match status" value="1"/>
</dbReference>
<feature type="domain" description="Outer membrane protein beta-barrel" evidence="16">
    <location>
        <begin position="752"/>
        <end position="962"/>
    </location>
</feature>
<dbReference type="Gene3D" id="2.170.130.10">
    <property type="entry name" value="TonB-dependent receptor, plug domain"/>
    <property type="match status" value="1"/>
</dbReference>
<dbReference type="InterPro" id="IPR011250">
    <property type="entry name" value="OMP/PagP_B-barrel"/>
</dbReference>
<dbReference type="PATRIC" id="fig|158500.4.peg.2971"/>
<dbReference type="SUPFAM" id="SSF56925">
    <property type="entry name" value="OMPA-like"/>
    <property type="match status" value="1"/>
</dbReference>
<evidence type="ECO:0000256" key="9">
    <source>
        <dbReference type="ARBA" id="ARBA00023170"/>
    </source>
</evidence>
<dbReference type="InterPro" id="IPR039426">
    <property type="entry name" value="TonB-dep_rcpt-like"/>
</dbReference>
<keyword evidence="3 11" id="KW-0813">Transport</keyword>
<dbReference type="InterPro" id="IPR000531">
    <property type="entry name" value="Beta-barrel_TonB"/>
</dbReference>
<keyword evidence="4 11" id="KW-1134">Transmembrane beta strand</keyword>
<evidence type="ECO:0000256" key="7">
    <source>
        <dbReference type="ARBA" id="ARBA00023077"/>
    </source>
</evidence>
<evidence type="ECO:0000256" key="11">
    <source>
        <dbReference type="PROSITE-ProRule" id="PRU01360"/>
    </source>
</evidence>
<evidence type="ECO:0000259" key="15">
    <source>
        <dbReference type="Pfam" id="PF07715"/>
    </source>
</evidence>
<proteinExistence type="inferred from homology"/>
<evidence type="ECO:0000313" key="18">
    <source>
        <dbReference type="Proteomes" id="UP000024329"/>
    </source>
</evidence>
<dbReference type="GO" id="GO:0015344">
    <property type="term" value="F:siderophore uptake transmembrane transporter activity"/>
    <property type="evidence" value="ECO:0007669"/>
    <property type="project" value="TreeGrafter"/>
</dbReference>
<dbReference type="CDD" id="cd01347">
    <property type="entry name" value="ligand_gated_channel"/>
    <property type="match status" value="1"/>
</dbReference>
<evidence type="ECO:0000256" key="8">
    <source>
        <dbReference type="ARBA" id="ARBA00023136"/>
    </source>
</evidence>
<comment type="similarity">
    <text evidence="2 11 12">Belongs to the TonB-dependent receptor family.</text>
</comment>
<name>A0A031JWP7_9SPHN</name>
<evidence type="ECO:0000259" key="16">
    <source>
        <dbReference type="Pfam" id="PF13505"/>
    </source>
</evidence>
<keyword evidence="10 11" id="KW-0998">Cell outer membrane</keyword>
<dbReference type="Gene3D" id="2.40.160.20">
    <property type="match status" value="1"/>
</dbReference>
<dbReference type="Pfam" id="PF00593">
    <property type="entry name" value="TonB_dep_Rec_b-barrel"/>
    <property type="match status" value="1"/>
</dbReference>
<protein>
    <submittedName>
        <fullName evidence="17">Putative ferric siderophore receptor</fullName>
    </submittedName>
</protein>
<gene>
    <name evidence="17" type="ORF">BV97_02904</name>
</gene>
<evidence type="ECO:0000256" key="6">
    <source>
        <dbReference type="ARBA" id="ARBA00022729"/>
    </source>
</evidence>
<dbReference type="InterPro" id="IPR012910">
    <property type="entry name" value="Plug_dom"/>
</dbReference>
<dbReference type="InterPro" id="IPR036942">
    <property type="entry name" value="Beta-barrel_TonB_sf"/>
</dbReference>
<dbReference type="EMBL" id="JFYZ01000013">
    <property type="protein sequence ID" value="EZP81243.1"/>
    <property type="molecule type" value="Genomic_DNA"/>
</dbReference>
<feature type="domain" description="TonB-dependent receptor plug" evidence="15">
    <location>
        <begin position="77"/>
        <end position="176"/>
    </location>
</feature>
<dbReference type="Pfam" id="PF13505">
    <property type="entry name" value="OMP_b-brl"/>
    <property type="match status" value="1"/>
</dbReference>
<evidence type="ECO:0000256" key="2">
    <source>
        <dbReference type="ARBA" id="ARBA00009810"/>
    </source>
</evidence>
<accession>A0A031JWP7</accession>
<comment type="subcellular location">
    <subcellularLocation>
        <location evidence="1 11">Cell outer membrane</location>
        <topology evidence="1 11">Multi-pass membrane protein</topology>
    </subcellularLocation>
</comment>
<comment type="caution">
    <text evidence="17">The sequence shown here is derived from an EMBL/GenBank/DDBJ whole genome shotgun (WGS) entry which is preliminary data.</text>
</comment>
<evidence type="ECO:0000256" key="1">
    <source>
        <dbReference type="ARBA" id="ARBA00004571"/>
    </source>
</evidence>